<dbReference type="SUPFAM" id="SSF53383">
    <property type="entry name" value="PLP-dependent transferases"/>
    <property type="match status" value="1"/>
</dbReference>
<dbReference type="GO" id="GO:0042802">
    <property type="term" value="F:identical protein binding"/>
    <property type="evidence" value="ECO:0007669"/>
    <property type="project" value="TreeGrafter"/>
</dbReference>
<keyword evidence="3 6" id="KW-0808">Transferase</keyword>
<comment type="cofactor">
    <cofactor evidence="1">
        <name>pyridoxal 5'-phosphate</name>
        <dbReference type="ChEBI" id="CHEBI:597326"/>
    </cofactor>
</comment>
<dbReference type="InterPro" id="IPR005814">
    <property type="entry name" value="Aminotrans_3"/>
</dbReference>
<dbReference type="Pfam" id="PF00202">
    <property type="entry name" value="Aminotran_3"/>
    <property type="match status" value="1"/>
</dbReference>
<dbReference type="Gene3D" id="3.90.1150.10">
    <property type="entry name" value="Aspartate Aminotransferase, domain 1"/>
    <property type="match status" value="1"/>
</dbReference>
<evidence type="ECO:0000256" key="4">
    <source>
        <dbReference type="ARBA" id="ARBA00022898"/>
    </source>
</evidence>
<dbReference type="Gene3D" id="3.40.640.10">
    <property type="entry name" value="Type I PLP-dependent aspartate aminotransferase-like (Major domain)"/>
    <property type="match status" value="1"/>
</dbReference>
<dbReference type="CDD" id="cd00610">
    <property type="entry name" value="OAT_like"/>
    <property type="match status" value="1"/>
</dbReference>
<dbReference type="AlphaFoldDB" id="A0A4Q9FLK0"/>
<evidence type="ECO:0000256" key="1">
    <source>
        <dbReference type="ARBA" id="ARBA00001933"/>
    </source>
</evidence>
<evidence type="ECO:0000256" key="5">
    <source>
        <dbReference type="RuleBase" id="RU003560"/>
    </source>
</evidence>
<evidence type="ECO:0000313" key="7">
    <source>
        <dbReference type="Proteomes" id="UP000292372"/>
    </source>
</evidence>
<dbReference type="PIRSF" id="PIRSF000521">
    <property type="entry name" value="Transaminase_4ab_Lys_Orn"/>
    <property type="match status" value="1"/>
</dbReference>
<dbReference type="InterPro" id="IPR050103">
    <property type="entry name" value="Class-III_PLP-dep_AT"/>
</dbReference>
<dbReference type="FunFam" id="3.40.640.10:FF:000004">
    <property type="entry name" value="Acetylornithine aminotransferase"/>
    <property type="match status" value="1"/>
</dbReference>
<evidence type="ECO:0000256" key="2">
    <source>
        <dbReference type="ARBA" id="ARBA00022576"/>
    </source>
</evidence>
<protein>
    <submittedName>
        <fullName evidence="6">Aspartate aminotransferase family protein</fullName>
    </submittedName>
</protein>
<dbReference type="PROSITE" id="PS00600">
    <property type="entry name" value="AA_TRANSFER_CLASS_3"/>
    <property type="match status" value="1"/>
</dbReference>
<comment type="caution">
    <text evidence="6">The sequence shown here is derived from an EMBL/GenBank/DDBJ whole genome shotgun (WGS) entry which is preliminary data.</text>
</comment>
<dbReference type="OrthoDB" id="9801052at2"/>
<dbReference type="PANTHER" id="PTHR11986">
    <property type="entry name" value="AMINOTRANSFERASE CLASS III"/>
    <property type="match status" value="1"/>
</dbReference>
<keyword evidence="2 6" id="KW-0032">Aminotransferase</keyword>
<reference evidence="6 7" key="1">
    <citation type="journal article" date="2015" name="Int. J. Syst. Evol. Microbiol.">
        <title>Hyunsoonleella pacifica sp. nov., isolated from seawater of South Pacific Gyre.</title>
        <authorList>
            <person name="Gao X."/>
            <person name="Zhang Z."/>
            <person name="Dai X."/>
            <person name="Zhang X.H."/>
        </authorList>
    </citation>
    <scope>NUCLEOTIDE SEQUENCE [LARGE SCALE GENOMIC DNA]</scope>
    <source>
        <strain evidence="6 7">SW033</strain>
    </source>
</reference>
<evidence type="ECO:0000313" key="6">
    <source>
        <dbReference type="EMBL" id="TBN14543.1"/>
    </source>
</evidence>
<dbReference type="InterPro" id="IPR049704">
    <property type="entry name" value="Aminotrans_3_PPA_site"/>
</dbReference>
<organism evidence="6 7">
    <name type="scientific">Hyunsoonleella pacifica</name>
    <dbReference type="NCBI Taxonomy" id="1080224"/>
    <lineage>
        <taxon>Bacteria</taxon>
        <taxon>Pseudomonadati</taxon>
        <taxon>Bacteroidota</taxon>
        <taxon>Flavobacteriia</taxon>
        <taxon>Flavobacteriales</taxon>
        <taxon>Flavobacteriaceae</taxon>
    </lineage>
</organism>
<name>A0A4Q9FLK0_9FLAO</name>
<comment type="similarity">
    <text evidence="5">Belongs to the class-III pyridoxal-phosphate-dependent aminotransferase family.</text>
</comment>
<dbReference type="InterPro" id="IPR015424">
    <property type="entry name" value="PyrdxlP-dep_Trfase"/>
</dbReference>
<proteinExistence type="inferred from homology"/>
<dbReference type="InterPro" id="IPR015421">
    <property type="entry name" value="PyrdxlP-dep_Trfase_major"/>
</dbReference>
<dbReference type="EMBL" id="SIRS01000005">
    <property type="protein sequence ID" value="TBN14543.1"/>
    <property type="molecule type" value="Genomic_DNA"/>
</dbReference>
<dbReference type="PANTHER" id="PTHR11986:SF79">
    <property type="entry name" value="ACETYLORNITHINE AMINOTRANSFERASE, MITOCHONDRIAL"/>
    <property type="match status" value="1"/>
</dbReference>
<sequence>MPLFDVYPLYNVTPVSGKGIHVYDDQGTEYLDLYGGHAVISIGHAHPNYVEAVTKQVETLGFYSNAIQNPLQKQLANKLEQLSGCKDYQLFLVNSGAEANENALKLASFKTGKSRVIAFKNGFHGRTSAAVAATDNPNVVAPLNAQQKVTFLELNDVEGVKRELEKGDVCAVIVEFIQGVGGLDQGTTEFFEQVDALCKANNTMFIADEIQCGYARSGKFFAFQHYNVTPDIISLAKGMGNGFPIGGIFIHPDIEAKYGMLGTTFGGNHLACAAGLSVLNTIESENLLDNVNNIGAYFVEKAKAIPQIKQIKGRGLMLGLEFDFEVGDLRKDLIYNYKIFTGGAANKKLLRILPPLNIEKQHIDQFFEALTKALVKIEATV</sequence>
<dbReference type="GO" id="GO:0030170">
    <property type="term" value="F:pyridoxal phosphate binding"/>
    <property type="evidence" value="ECO:0007669"/>
    <property type="project" value="InterPro"/>
</dbReference>
<dbReference type="GO" id="GO:0008483">
    <property type="term" value="F:transaminase activity"/>
    <property type="evidence" value="ECO:0007669"/>
    <property type="project" value="UniProtKB-KW"/>
</dbReference>
<dbReference type="RefSeq" id="WP_130937665.1">
    <property type="nucleotide sequence ID" value="NZ_BMEE01000002.1"/>
</dbReference>
<evidence type="ECO:0000256" key="3">
    <source>
        <dbReference type="ARBA" id="ARBA00022679"/>
    </source>
</evidence>
<dbReference type="InterPro" id="IPR015422">
    <property type="entry name" value="PyrdxlP-dep_Trfase_small"/>
</dbReference>
<keyword evidence="4 5" id="KW-0663">Pyridoxal phosphate</keyword>
<dbReference type="Proteomes" id="UP000292372">
    <property type="component" value="Unassembled WGS sequence"/>
</dbReference>
<gene>
    <name evidence="6" type="ORF">EYD46_13305</name>
</gene>
<accession>A0A4Q9FLK0</accession>
<keyword evidence="7" id="KW-1185">Reference proteome</keyword>